<dbReference type="Pfam" id="PF00156">
    <property type="entry name" value="Pribosyltran"/>
    <property type="match status" value="1"/>
</dbReference>
<dbReference type="PANTHER" id="PTHR43363:SF2">
    <property type="entry name" value="PHOSPHORIBOSYLTRANSFERASE"/>
    <property type="match status" value="1"/>
</dbReference>
<gene>
    <name evidence="4" type="ORF">ENV14_00295</name>
</gene>
<dbReference type="Gene3D" id="3.40.50.2020">
    <property type="match status" value="1"/>
</dbReference>
<evidence type="ECO:0000259" key="3">
    <source>
        <dbReference type="Pfam" id="PF00156"/>
    </source>
</evidence>
<evidence type="ECO:0000313" key="4">
    <source>
        <dbReference type="EMBL" id="HGI86831.1"/>
    </source>
</evidence>
<protein>
    <submittedName>
        <fullName evidence="4">Phosphoribosyltransferase</fullName>
    </submittedName>
</protein>
<keyword evidence="2 4" id="KW-0808">Transferase</keyword>
<organism evidence="4">
    <name type="scientific">Ignisphaera aggregans</name>
    <dbReference type="NCBI Taxonomy" id="334771"/>
    <lineage>
        <taxon>Archaea</taxon>
        <taxon>Thermoproteota</taxon>
        <taxon>Thermoprotei</taxon>
        <taxon>Desulfurococcales</taxon>
        <taxon>Desulfurococcaceae</taxon>
        <taxon>Ignisphaera</taxon>
    </lineage>
</organism>
<dbReference type="GO" id="GO:0016757">
    <property type="term" value="F:glycosyltransferase activity"/>
    <property type="evidence" value="ECO:0007669"/>
    <property type="project" value="UniProtKB-KW"/>
</dbReference>
<dbReference type="CDD" id="cd06223">
    <property type="entry name" value="PRTases_typeI"/>
    <property type="match status" value="1"/>
</dbReference>
<dbReference type="SUPFAM" id="SSF53271">
    <property type="entry name" value="PRTase-like"/>
    <property type="match status" value="1"/>
</dbReference>
<dbReference type="EMBL" id="DTFF01000002">
    <property type="protein sequence ID" value="HGI86831.1"/>
    <property type="molecule type" value="Genomic_DNA"/>
</dbReference>
<evidence type="ECO:0000256" key="2">
    <source>
        <dbReference type="ARBA" id="ARBA00022679"/>
    </source>
</evidence>
<dbReference type="InterPro" id="IPR000836">
    <property type="entry name" value="PRTase_dom"/>
</dbReference>
<name>A0A7C4BAV9_9CREN</name>
<evidence type="ECO:0000256" key="1">
    <source>
        <dbReference type="ARBA" id="ARBA00022676"/>
    </source>
</evidence>
<proteinExistence type="predicted"/>
<dbReference type="AlphaFoldDB" id="A0A7C4BAV9"/>
<accession>A0A7C4BAV9</accession>
<feature type="domain" description="Phosphoribosyltransferase" evidence="3">
    <location>
        <begin position="20"/>
        <end position="149"/>
    </location>
</feature>
<reference evidence="4" key="1">
    <citation type="journal article" date="2020" name="mSystems">
        <title>Genome- and Community-Level Interaction Insights into Carbon Utilization and Element Cycling Functions of Hydrothermarchaeota in Hydrothermal Sediment.</title>
        <authorList>
            <person name="Zhou Z."/>
            <person name="Liu Y."/>
            <person name="Xu W."/>
            <person name="Pan J."/>
            <person name="Luo Z.H."/>
            <person name="Li M."/>
        </authorList>
    </citation>
    <scope>NUCLEOTIDE SEQUENCE [LARGE SCALE GENOMIC DNA]</scope>
    <source>
        <strain evidence="4">SpSt-732</strain>
    </source>
</reference>
<sequence length="228" mass="26844">MPKVPVKLVEWNEIVEWSWGLAKKIEESDYIPDVIIAIARGGYVPARLLCDFLGVENLISIQSQHWTEAAKKGERATIKFEYVVDLKNLKALLVDDIIDTGESVILAKDFILSTWKPKELRIATLQWISPVAKIKPDYYYIEVKEWVWFQYPWTRLEDVTQFIKRIIEASYNERKKSVWTLDEIMREFEEWYGIRVSDMYFNNAIDMLAKKGIVKKMDNELVYLLGKI</sequence>
<keyword evidence="1 4" id="KW-0328">Glycosyltransferase</keyword>
<dbReference type="PANTHER" id="PTHR43363">
    <property type="entry name" value="HYPOXANTHINE PHOSPHORIBOSYLTRANSFERASE"/>
    <property type="match status" value="1"/>
</dbReference>
<dbReference type="InterPro" id="IPR029057">
    <property type="entry name" value="PRTase-like"/>
</dbReference>
<comment type="caution">
    <text evidence="4">The sequence shown here is derived from an EMBL/GenBank/DDBJ whole genome shotgun (WGS) entry which is preliminary data.</text>
</comment>